<sequence>MNKGIQVTKVGFSVNIENDYKKNEKINAYIPTEKNIKLLAKIGESILGKKNGSYILSGAYGSGKSFFISVLLNLLSVENQGEIDVFLNRAEKRFQLKKTYEKLKDKKYLVVFARDRFKSYEKAILHGILDSIKKEKLDINLNLESEIILKKIQDWDKEYPNIIEKLSQILSEKNIGLEEFKNELEKNKLSYIELFKQVYKEIFYGEEFINYESSFDIVKLIQNFEKEVLEKTNYSGVVYVFDEFGRYLETNINKVDVKEIQDMAEYCNSDNNSIMFLITHKDIFQYTNKLNKQDNIHEWEKVSGRFKKEHLFYDKVTSLSILSQVIYKNDKFKDYRDLNKDKFDNYKANLSESKFIFQDIDKTIDEFYPLNYLSAYILPELSQKVAQNERTMFAFLSSNDEKSLESILEDRFLIGLDKIYDYFEENFKFLNHESIEYKSFFNTKRALNLINNIDEIRFVKTLGVIEIYNRFSDIQPNKEMLKLALDLNESEMDLLLKNLQEKNIISYKRNKNYYKIVEDAEVNIENEIKEYIQNKLHSISYTTSLNKYLELDYYYPVKYNYEKDITRYFKQIYLDVAQVDYLDKIKEYSDGIIVYLTNVTKALNFDSIKNLLRNKDIILVVNKNDKKLKIGYLLKELEAIDCLILDEKCNTNLSLKEEYLLYKNELISIINVELKEYFSINEIEIISKEKLFINKKLIDVTYDYLIDEYKNYIEINYELMNKEKISTPMKKVRSTLLDMLIKNDQNLEEENFYENTGAINSVARTVLKKICYLSSGEIVLDSKWEILEKEILEKIKLGSCSIESLYKDYITKVKGYGLRSGIFTLFLGIVLIKNKKNIAIIDETTKRKQLLANDLIENLEKNPENYYLSYVEKNAAEEEYLENLKELLGVYYSENSEIEIGIIEGFKTYFYSLNRFLNNLPLKNCKVLSKIFNGLFQEKNAYEFLFEDLPKRVKTKDLKEVIKVISEDMKYLEDEKIKIELQIQKIILDVLKTGETVEEALGKWQEATKVFDNGIKTWLKRYIYKNDRVFLLDLTAKIKGFSFDNWSNLDDIEDFKQRLEKFLVVKELERENTSEVIEVISNGESLIIPLVETHSQMGKMLKIKLEATIKAMGLSVKEEEKKSILLEILKDM</sequence>
<accession>A0ABU4W943</accession>
<dbReference type="SUPFAM" id="SSF52540">
    <property type="entry name" value="P-loop containing nucleoside triphosphate hydrolases"/>
    <property type="match status" value="1"/>
</dbReference>
<gene>
    <name evidence="1" type="ORF">RFV38_01695</name>
</gene>
<name>A0ABU4W943_9FUSO</name>
<dbReference type="EMBL" id="JAVIKH010000002">
    <property type="protein sequence ID" value="MDX8335214.1"/>
    <property type="molecule type" value="Genomic_DNA"/>
</dbReference>
<evidence type="ECO:0000313" key="2">
    <source>
        <dbReference type="Proteomes" id="UP001279681"/>
    </source>
</evidence>
<reference evidence="2" key="1">
    <citation type="submission" date="2023-07" db="EMBL/GenBank/DDBJ databases">
        <authorList>
            <person name="Colorado M.A."/>
            <person name="Villamil L.M."/>
            <person name="Melo J.F."/>
            <person name="Rodriguez J.A."/>
            <person name="Ruiz R.Y."/>
        </authorList>
    </citation>
    <scope>NUCLEOTIDE SEQUENCE [LARGE SCALE GENOMIC DNA]</scope>
    <source>
        <strain evidence="2">C33</strain>
    </source>
</reference>
<evidence type="ECO:0000313" key="1">
    <source>
        <dbReference type="EMBL" id="MDX8335214.1"/>
    </source>
</evidence>
<dbReference type="Proteomes" id="UP001279681">
    <property type="component" value="Unassembled WGS sequence"/>
</dbReference>
<dbReference type="RefSeq" id="WP_320312627.1">
    <property type="nucleotide sequence ID" value="NZ_JAVIKH010000002.1"/>
</dbReference>
<organism evidence="1 2">
    <name type="scientific">Candidatus Cetobacterium colombiensis</name>
    <dbReference type="NCBI Taxonomy" id="3073100"/>
    <lineage>
        <taxon>Bacteria</taxon>
        <taxon>Fusobacteriati</taxon>
        <taxon>Fusobacteriota</taxon>
        <taxon>Fusobacteriia</taxon>
        <taxon>Fusobacteriales</taxon>
        <taxon>Fusobacteriaceae</taxon>
        <taxon>Cetobacterium</taxon>
    </lineage>
</organism>
<keyword evidence="2" id="KW-1185">Reference proteome</keyword>
<proteinExistence type="predicted"/>
<dbReference type="InterPro" id="IPR027417">
    <property type="entry name" value="P-loop_NTPase"/>
</dbReference>
<comment type="caution">
    <text evidence="1">The sequence shown here is derived from an EMBL/GenBank/DDBJ whole genome shotgun (WGS) entry which is preliminary data.</text>
</comment>
<protein>
    <submittedName>
        <fullName evidence="1">Uncharacterized protein</fullName>
    </submittedName>
</protein>